<dbReference type="GO" id="GO:0046685">
    <property type="term" value="P:response to arsenic-containing substance"/>
    <property type="evidence" value="ECO:0007669"/>
    <property type="project" value="UniProtKB-KW"/>
</dbReference>
<dbReference type="SMART" id="SM00226">
    <property type="entry name" value="LMWPc"/>
    <property type="match status" value="1"/>
</dbReference>
<keyword evidence="4" id="KW-1185">Reference proteome</keyword>
<dbReference type="KEGG" id="ppv:NJ69_19070"/>
<accession>A0AAI8PDN5</accession>
<dbReference type="CDD" id="cd16345">
    <property type="entry name" value="LMWP_ArsC"/>
    <property type="match status" value="1"/>
</dbReference>
<dbReference type="EMBL" id="CP031641">
    <property type="protein sequence ID" value="AXO90707.1"/>
    <property type="molecule type" value="Genomic_DNA"/>
</dbReference>
<gene>
    <name evidence="3" type="ORF">DZC75_22865</name>
</gene>
<feature type="domain" description="Phosphotyrosine protein phosphatase I" evidence="2">
    <location>
        <begin position="1"/>
        <end position="136"/>
    </location>
</feature>
<dbReference type="Gene3D" id="3.40.50.2300">
    <property type="match status" value="1"/>
</dbReference>
<keyword evidence="1" id="KW-0059">Arsenical resistance</keyword>
<organism evidence="3 4">
    <name type="scientific">Pseudomonas parafulva</name>
    <dbReference type="NCBI Taxonomy" id="157782"/>
    <lineage>
        <taxon>Bacteria</taxon>
        <taxon>Pseudomonadati</taxon>
        <taxon>Pseudomonadota</taxon>
        <taxon>Gammaproteobacteria</taxon>
        <taxon>Pseudomonadales</taxon>
        <taxon>Pseudomonadaceae</taxon>
        <taxon>Pseudomonas</taxon>
    </lineage>
</organism>
<reference evidence="3 4" key="1">
    <citation type="submission" date="2018-08" db="EMBL/GenBank/DDBJ databases">
        <authorList>
            <person name="Lee Y."/>
            <person name="Kakembo D."/>
        </authorList>
    </citation>
    <scope>NUCLEOTIDE SEQUENCE [LARGE SCALE GENOMIC DNA]</scope>
    <source>
        <strain evidence="3 4">JBCS1880</strain>
    </source>
</reference>
<dbReference type="InterPro" id="IPR036196">
    <property type="entry name" value="Ptyr_pPase_sf"/>
</dbReference>
<evidence type="ECO:0000313" key="4">
    <source>
        <dbReference type="Proteomes" id="UP000258127"/>
    </source>
</evidence>
<proteinExistence type="predicted"/>
<evidence type="ECO:0000259" key="2">
    <source>
        <dbReference type="SMART" id="SM00226"/>
    </source>
</evidence>
<dbReference type="PANTHER" id="PTHR43428:SF1">
    <property type="entry name" value="ARSENATE REDUCTASE"/>
    <property type="match status" value="1"/>
</dbReference>
<protein>
    <submittedName>
        <fullName evidence="3">Arsenate reductase ArsC</fullName>
    </submittedName>
</protein>
<dbReference type="AlphaFoldDB" id="A0AAI8PDN5"/>
<dbReference type="Pfam" id="PF01451">
    <property type="entry name" value="LMWPc"/>
    <property type="match status" value="1"/>
</dbReference>
<sequence>MKILFLCTANSCRSILSEAVFNDMAPKGLKAYSAGSQPKGEVHPLSLKTLTKAGIGTDGLFSKPTDAHQSLAPDFVITVCDKAAGEACPVFFGPAIKAHWGLADPSDMEGSTELIEGAFDHTVEIIRNRVRAFLALRFEHMSPEQLKAELALIGTLGA</sequence>
<dbReference type="SUPFAM" id="SSF52788">
    <property type="entry name" value="Phosphotyrosine protein phosphatases I"/>
    <property type="match status" value="1"/>
</dbReference>
<name>A0AAI8PDN5_9PSED</name>
<evidence type="ECO:0000313" key="3">
    <source>
        <dbReference type="EMBL" id="AXO90707.1"/>
    </source>
</evidence>
<dbReference type="InterPro" id="IPR023485">
    <property type="entry name" value="Ptyr_pPase"/>
</dbReference>
<evidence type="ECO:0000256" key="1">
    <source>
        <dbReference type="ARBA" id="ARBA00022849"/>
    </source>
</evidence>
<dbReference type="RefSeq" id="WP_014753604.1">
    <property type="nucleotide sequence ID" value="NZ_CP009747.1"/>
</dbReference>
<dbReference type="PANTHER" id="PTHR43428">
    <property type="entry name" value="ARSENATE REDUCTASE"/>
    <property type="match status" value="1"/>
</dbReference>
<dbReference type="Proteomes" id="UP000258127">
    <property type="component" value="Chromosome"/>
</dbReference>